<dbReference type="EMBL" id="BAABCK010000070">
    <property type="protein sequence ID" value="GAA3734145.1"/>
    <property type="molecule type" value="Genomic_DNA"/>
</dbReference>
<feature type="domain" description="Glutamine amidotransferase" evidence="2">
    <location>
        <begin position="4"/>
        <end position="69"/>
    </location>
</feature>
<comment type="caution">
    <text evidence="3">The sequence shown here is derived from an EMBL/GenBank/DDBJ whole genome shotgun (WGS) entry which is preliminary data.</text>
</comment>
<dbReference type="PRINTS" id="PR00097">
    <property type="entry name" value="ANTSNTHASEII"/>
</dbReference>
<dbReference type="Pfam" id="PF00117">
    <property type="entry name" value="GATase"/>
    <property type="match status" value="1"/>
</dbReference>
<keyword evidence="1" id="KW-0315">Glutamine amidotransferase</keyword>
<reference evidence="4" key="1">
    <citation type="journal article" date="2019" name="Int. J. Syst. Evol. Microbiol.">
        <title>The Global Catalogue of Microorganisms (GCM) 10K type strain sequencing project: providing services to taxonomists for standard genome sequencing and annotation.</title>
        <authorList>
            <consortium name="The Broad Institute Genomics Platform"/>
            <consortium name="The Broad Institute Genome Sequencing Center for Infectious Disease"/>
            <person name="Wu L."/>
            <person name="Ma J."/>
        </authorList>
    </citation>
    <scope>NUCLEOTIDE SEQUENCE [LARGE SCALE GENOMIC DNA]</scope>
    <source>
        <strain evidence="4">JCM 16981</strain>
    </source>
</reference>
<accession>A0ABP7F9R1</accession>
<proteinExistence type="predicted"/>
<dbReference type="PROSITE" id="PS51273">
    <property type="entry name" value="GATASE_TYPE_1"/>
    <property type="match status" value="1"/>
</dbReference>
<evidence type="ECO:0000313" key="3">
    <source>
        <dbReference type="EMBL" id="GAA3734145.1"/>
    </source>
</evidence>
<organism evidence="3 4">
    <name type="scientific">Salinicoccus jeotgali</name>
    <dbReference type="NCBI Taxonomy" id="381634"/>
    <lineage>
        <taxon>Bacteria</taxon>
        <taxon>Bacillati</taxon>
        <taxon>Bacillota</taxon>
        <taxon>Bacilli</taxon>
        <taxon>Bacillales</taxon>
        <taxon>Staphylococcaceae</taxon>
        <taxon>Salinicoccus</taxon>
    </lineage>
</organism>
<dbReference type="Gene3D" id="3.40.50.880">
    <property type="match status" value="1"/>
</dbReference>
<dbReference type="SUPFAM" id="SSF52317">
    <property type="entry name" value="Class I glutamine amidotransferase-like"/>
    <property type="match status" value="1"/>
</dbReference>
<dbReference type="InterPro" id="IPR050472">
    <property type="entry name" value="Anth_synth/Amidotransfase"/>
</dbReference>
<dbReference type="PANTHER" id="PTHR43418:SF4">
    <property type="entry name" value="MULTIFUNCTIONAL TRYPTOPHAN BIOSYNTHESIS PROTEIN"/>
    <property type="match status" value="1"/>
</dbReference>
<evidence type="ECO:0000259" key="2">
    <source>
        <dbReference type="Pfam" id="PF00117"/>
    </source>
</evidence>
<evidence type="ECO:0000313" key="4">
    <source>
        <dbReference type="Proteomes" id="UP001500920"/>
    </source>
</evidence>
<name>A0ABP7F9R1_9STAP</name>
<sequence>MKLLMIDNYDSFTYNIIHYLEKVRQDIEVITITPDMLESIDMEDMAGIIISPGPSHPAARPEVIDFVRRY</sequence>
<dbReference type="InterPro" id="IPR017926">
    <property type="entry name" value="GATASE"/>
</dbReference>
<evidence type="ECO:0000256" key="1">
    <source>
        <dbReference type="ARBA" id="ARBA00022962"/>
    </source>
</evidence>
<keyword evidence="4" id="KW-1185">Reference proteome</keyword>
<gene>
    <name evidence="3" type="ORF">GCM10022378_22960</name>
</gene>
<dbReference type="Proteomes" id="UP001500920">
    <property type="component" value="Unassembled WGS sequence"/>
</dbReference>
<dbReference type="PANTHER" id="PTHR43418">
    <property type="entry name" value="MULTIFUNCTIONAL TRYPTOPHAN BIOSYNTHESIS PROTEIN-RELATED"/>
    <property type="match status" value="1"/>
</dbReference>
<dbReference type="InterPro" id="IPR029062">
    <property type="entry name" value="Class_I_gatase-like"/>
</dbReference>
<protein>
    <recommendedName>
        <fullName evidence="2">Glutamine amidotransferase domain-containing protein</fullName>
    </recommendedName>
</protein>